<organism evidence="2">
    <name type="scientific">freshwater metagenome</name>
    <dbReference type="NCBI Taxonomy" id="449393"/>
    <lineage>
        <taxon>unclassified sequences</taxon>
        <taxon>metagenomes</taxon>
        <taxon>ecological metagenomes</taxon>
    </lineage>
</organism>
<evidence type="ECO:0000313" key="2">
    <source>
        <dbReference type="EMBL" id="CAB4778527.1"/>
    </source>
</evidence>
<dbReference type="EMBL" id="CAFAAB010000026">
    <property type="protein sequence ID" value="CAB4778527.1"/>
    <property type="molecule type" value="Genomic_DNA"/>
</dbReference>
<dbReference type="Gene3D" id="3.40.50.2300">
    <property type="match status" value="1"/>
</dbReference>
<feature type="domain" description="Response regulatory" evidence="1">
    <location>
        <begin position="1"/>
        <end position="101"/>
    </location>
</feature>
<proteinExistence type="predicted"/>
<dbReference type="PROSITE" id="PS50110">
    <property type="entry name" value="RESPONSE_REGULATORY"/>
    <property type="match status" value="1"/>
</dbReference>
<dbReference type="InterPro" id="IPR011006">
    <property type="entry name" value="CheY-like_superfamily"/>
</dbReference>
<reference evidence="2" key="1">
    <citation type="submission" date="2020-05" db="EMBL/GenBank/DDBJ databases">
        <authorList>
            <person name="Chiriac C."/>
            <person name="Salcher M."/>
            <person name="Ghai R."/>
            <person name="Kavagutti S V."/>
        </authorList>
    </citation>
    <scope>NUCLEOTIDE SEQUENCE</scope>
</reference>
<dbReference type="Pfam" id="PF00072">
    <property type="entry name" value="Response_reg"/>
    <property type="match status" value="1"/>
</dbReference>
<dbReference type="GO" id="GO:0000160">
    <property type="term" value="P:phosphorelay signal transduction system"/>
    <property type="evidence" value="ECO:0007669"/>
    <property type="project" value="InterPro"/>
</dbReference>
<dbReference type="InterPro" id="IPR001789">
    <property type="entry name" value="Sig_transdc_resp-reg_receiver"/>
</dbReference>
<evidence type="ECO:0000259" key="1">
    <source>
        <dbReference type="PROSITE" id="PS50110"/>
    </source>
</evidence>
<name>A0A6J6W724_9ZZZZ</name>
<sequence length="124" mass="13386">MLEGPDLEILEVATGPAVRAAVAAQPIDLAILDLQIGAMGAMAICLDLRHEESYGAAPHVPVLMLLDRRPDVFLARRSGAEGFVVKPLDPLRVRRAVRALLRGEGYEDDAWRPATVRVAAPTPQ</sequence>
<accession>A0A6J6W724</accession>
<dbReference type="AlphaFoldDB" id="A0A6J6W724"/>
<gene>
    <name evidence="2" type="ORF">UFOPK2958_00365</name>
</gene>
<dbReference type="SUPFAM" id="SSF52172">
    <property type="entry name" value="CheY-like"/>
    <property type="match status" value="1"/>
</dbReference>
<protein>
    <submittedName>
        <fullName evidence="2">Unannotated protein</fullName>
    </submittedName>
</protein>